<evidence type="ECO:0000313" key="9">
    <source>
        <dbReference type="Proteomes" id="UP000594638"/>
    </source>
</evidence>
<keyword evidence="4" id="KW-0560">Oxidoreductase</keyword>
<dbReference type="GO" id="GO:0004497">
    <property type="term" value="F:monooxygenase activity"/>
    <property type="evidence" value="ECO:0007669"/>
    <property type="project" value="UniProtKB-KW"/>
</dbReference>
<dbReference type="GO" id="GO:0016020">
    <property type="term" value="C:membrane"/>
    <property type="evidence" value="ECO:0007669"/>
    <property type="project" value="UniProtKB-SubCell"/>
</dbReference>
<evidence type="ECO:0000256" key="7">
    <source>
        <dbReference type="PIRSR" id="PIRSR602401-1"/>
    </source>
</evidence>
<evidence type="ECO:0000256" key="6">
    <source>
        <dbReference type="ARBA" id="ARBA00023033"/>
    </source>
</evidence>
<dbReference type="GO" id="GO:0016705">
    <property type="term" value="F:oxidoreductase activity, acting on paired donors, with incorporation or reduction of molecular oxygen"/>
    <property type="evidence" value="ECO:0007669"/>
    <property type="project" value="InterPro"/>
</dbReference>
<dbReference type="OrthoDB" id="908945at2759"/>
<dbReference type="Pfam" id="PF00067">
    <property type="entry name" value="p450"/>
    <property type="match status" value="1"/>
</dbReference>
<evidence type="ECO:0000256" key="3">
    <source>
        <dbReference type="ARBA" id="ARBA00022723"/>
    </source>
</evidence>
<dbReference type="Gene3D" id="1.10.630.10">
    <property type="entry name" value="Cytochrome P450"/>
    <property type="match status" value="1"/>
</dbReference>
<comment type="caution">
    <text evidence="8">The sequence shown here is derived from an EMBL/GenBank/DDBJ whole genome shotgun (WGS) entry which is preliminary data.</text>
</comment>
<dbReference type="Proteomes" id="UP000594638">
    <property type="component" value="Unassembled WGS sequence"/>
</dbReference>
<dbReference type="EMBL" id="CACTIH010002007">
    <property type="protein sequence ID" value="CAA2971341.1"/>
    <property type="molecule type" value="Genomic_DNA"/>
</dbReference>
<gene>
    <name evidence="8" type="ORF">OLEA9_A059718</name>
</gene>
<accession>A0A8S0QZB5</accession>
<keyword evidence="5 7" id="KW-0408">Iron</keyword>
<keyword evidence="6" id="KW-0503">Monooxygenase</keyword>
<name>A0A8S0QZB5_OLEEU</name>
<evidence type="ECO:0000313" key="8">
    <source>
        <dbReference type="EMBL" id="CAA2971341.1"/>
    </source>
</evidence>
<proteinExistence type="predicted"/>
<feature type="binding site" description="axial binding residue" evidence="7">
    <location>
        <position position="39"/>
    </location>
    <ligand>
        <name>heme</name>
        <dbReference type="ChEBI" id="CHEBI:30413"/>
    </ligand>
    <ligandPart>
        <name>Fe</name>
        <dbReference type="ChEBI" id="CHEBI:18248"/>
    </ligandPart>
</feature>
<dbReference type="InterPro" id="IPR050651">
    <property type="entry name" value="Plant_Cytochrome_P450_Monoox"/>
</dbReference>
<evidence type="ECO:0000256" key="5">
    <source>
        <dbReference type="ARBA" id="ARBA00023004"/>
    </source>
</evidence>
<organism evidence="8 9">
    <name type="scientific">Olea europaea subsp. europaea</name>
    <dbReference type="NCBI Taxonomy" id="158383"/>
    <lineage>
        <taxon>Eukaryota</taxon>
        <taxon>Viridiplantae</taxon>
        <taxon>Streptophyta</taxon>
        <taxon>Embryophyta</taxon>
        <taxon>Tracheophyta</taxon>
        <taxon>Spermatophyta</taxon>
        <taxon>Magnoliopsida</taxon>
        <taxon>eudicotyledons</taxon>
        <taxon>Gunneridae</taxon>
        <taxon>Pentapetalae</taxon>
        <taxon>asterids</taxon>
        <taxon>lamiids</taxon>
        <taxon>Lamiales</taxon>
        <taxon>Oleaceae</taxon>
        <taxon>Oleeae</taxon>
        <taxon>Olea</taxon>
    </lineage>
</organism>
<keyword evidence="3 7" id="KW-0479">Metal-binding</keyword>
<evidence type="ECO:0000256" key="1">
    <source>
        <dbReference type="ARBA" id="ARBA00004167"/>
    </source>
</evidence>
<protein>
    <submittedName>
        <fullName evidence="8">Cytochrome P450 81F3-like</fullName>
    </submittedName>
</protein>
<comment type="subcellular location">
    <subcellularLocation>
        <location evidence="1">Membrane</location>
        <topology evidence="1">Single-pass membrane protein</topology>
    </subcellularLocation>
</comment>
<dbReference type="InterPro" id="IPR002401">
    <property type="entry name" value="Cyt_P450_E_grp-I"/>
</dbReference>
<keyword evidence="2 7" id="KW-0349">Heme</keyword>
<dbReference type="GO" id="GO:0020037">
    <property type="term" value="F:heme binding"/>
    <property type="evidence" value="ECO:0007669"/>
    <property type="project" value="InterPro"/>
</dbReference>
<evidence type="ECO:0000256" key="2">
    <source>
        <dbReference type="ARBA" id="ARBA00022617"/>
    </source>
</evidence>
<evidence type="ECO:0000256" key="4">
    <source>
        <dbReference type="ARBA" id="ARBA00023002"/>
    </source>
</evidence>
<dbReference type="PANTHER" id="PTHR47947">
    <property type="entry name" value="CYTOCHROME P450 82C3-RELATED"/>
    <property type="match status" value="1"/>
</dbReference>
<dbReference type="Gramene" id="OE9A059718T1">
    <property type="protein sequence ID" value="OE9A059718C1"/>
    <property type="gene ID" value="OE9A059718"/>
</dbReference>
<dbReference type="AlphaFoldDB" id="A0A8S0QZB5"/>
<dbReference type="InterPro" id="IPR001128">
    <property type="entry name" value="Cyt_P450"/>
</dbReference>
<dbReference type="InterPro" id="IPR036396">
    <property type="entry name" value="Cyt_P450_sf"/>
</dbReference>
<sequence>NDPKIWKDPGKFQPERFEDLTGTRDGFKFIPYGFGRRGCPGEALASRIIGLALGSVIQCFDLEKVGKEMVDVTEGIGVSLSKAQPLMAMSCPRPIATKLFSP</sequence>
<keyword evidence="9" id="KW-1185">Reference proteome</keyword>
<dbReference type="PRINTS" id="PR00463">
    <property type="entry name" value="EP450I"/>
</dbReference>
<dbReference type="GO" id="GO:0005506">
    <property type="term" value="F:iron ion binding"/>
    <property type="evidence" value="ECO:0007669"/>
    <property type="project" value="InterPro"/>
</dbReference>
<reference evidence="8 9" key="1">
    <citation type="submission" date="2019-12" db="EMBL/GenBank/DDBJ databases">
        <authorList>
            <person name="Alioto T."/>
            <person name="Alioto T."/>
            <person name="Gomez Garrido J."/>
        </authorList>
    </citation>
    <scope>NUCLEOTIDE SEQUENCE [LARGE SCALE GENOMIC DNA]</scope>
</reference>
<dbReference type="PANTHER" id="PTHR47947:SF3">
    <property type="entry name" value="CYTOCHROME P450 81D1-LIKE"/>
    <property type="match status" value="1"/>
</dbReference>
<comment type="cofactor">
    <cofactor evidence="7">
        <name>heme</name>
        <dbReference type="ChEBI" id="CHEBI:30413"/>
    </cofactor>
</comment>
<feature type="non-terminal residue" evidence="8">
    <location>
        <position position="1"/>
    </location>
</feature>
<dbReference type="SUPFAM" id="SSF48264">
    <property type="entry name" value="Cytochrome P450"/>
    <property type="match status" value="1"/>
</dbReference>